<dbReference type="EMBL" id="JADGJD010000009">
    <property type="protein sequence ID" value="KAJ3057162.1"/>
    <property type="molecule type" value="Genomic_DNA"/>
</dbReference>
<name>A0AAD5X569_9FUNG</name>
<organism evidence="2 3">
    <name type="scientific">Rhizophlyctis rosea</name>
    <dbReference type="NCBI Taxonomy" id="64517"/>
    <lineage>
        <taxon>Eukaryota</taxon>
        <taxon>Fungi</taxon>
        <taxon>Fungi incertae sedis</taxon>
        <taxon>Chytridiomycota</taxon>
        <taxon>Chytridiomycota incertae sedis</taxon>
        <taxon>Chytridiomycetes</taxon>
        <taxon>Rhizophlyctidales</taxon>
        <taxon>Rhizophlyctidaceae</taxon>
        <taxon>Rhizophlyctis</taxon>
    </lineage>
</organism>
<reference evidence="2" key="1">
    <citation type="submission" date="2020-05" db="EMBL/GenBank/DDBJ databases">
        <title>Phylogenomic resolution of chytrid fungi.</title>
        <authorList>
            <person name="Stajich J.E."/>
            <person name="Amses K."/>
            <person name="Simmons R."/>
            <person name="Seto K."/>
            <person name="Myers J."/>
            <person name="Bonds A."/>
            <person name="Quandt C.A."/>
            <person name="Barry K."/>
            <person name="Liu P."/>
            <person name="Grigoriev I."/>
            <person name="Longcore J.E."/>
            <person name="James T.Y."/>
        </authorList>
    </citation>
    <scope>NUCLEOTIDE SEQUENCE</scope>
    <source>
        <strain evidence="2">JEL0318</strain>
    </source>
</reference>
<feature type="compositionally biased region" description="Low complexity" evidence="1">
    <location>
        <begin position="69"/>
        <end position="79"/>
    </location>
</feature>
<protein>
    <submittedName>
        <fullName evidence="2">Uncharacterized protein</fullName>
    </submittedName>
</protein>
<keyword evidence="3" id="KW-1185">Reference proteome</keyword>
<proteinExistence type="predicted"/>
<dbReference type="AlphaFoldDB" id="A0AAD5X569"/>
<evidence type="ECO:0000313" key="2">
    <source>
        <dbReference type="EMBL" id="KAJ3057162.1"/>
    </source>
</evidence>
<evidence type="ECO:0000256" key="1">
    <source>
        <dbReference type="SAM" id="MobiDB-lite"/>
    </source>
</evidence>
<gene>
    <name evidence="2" type="ORF">HK097_011167</name>
</gene>
<dbReference type="Proteomes" id="UP001212841">
    <property type="component" value="Unassembled WGS sequence"/>
</dbReference>
<feature type="region of interest" description="Disordered" evidence="1">
    <location>
        <begin position="1"/>
        <end position="91"/>
    </location>
</feature>
<accession>A0AAD5X569</accession>
<sequence length="91" mass="9762">MGHPGEQPNPYGQSSPYPGQAAPSPYGAPPQAYGQPPQPYGQPSPYPGQPAPSPYGAPPPQGYYPQPQPQTVVYQQAPPQEKKSTGFWEAW</sequence>
<comment type="caution">
    <text evidence="2">The sequence shown here is derived from an EMBL/GenBank/DDBJ whole genome shotgun (WGS) entry which is preliminary data.</text>
</comment>
<evidence type="ECO:0000313" key="3">
    <source>
        <dbReference type="Proteomes" id="UP001212841"/>
    </source>
</evidence>
<feature type="compositionally biased region" description="Pro residues" evidence="1">
    <location>
        <begin position="36"/>
        <end position="68"/>
    </location>
</feature>